<evidence type="ECO:0000256" key="9">
    <source>
        <dbReference type="ARBA" id="ARBA00023180"/>
    </source>
</evidence>
<evidence type="ECO:0000313" key="17">
    <source>
        <dbReference type="Proteomes" id="UP001651158"/>
    </source>
</evidence>
<feature type="compositionally biased region" description="Polar residues" evidence="12">
    <location>
        <begin position="1278"/>
        <end position="1288"/>
    </location>
</feature>
<dbReference type="InterPro" id="IPR019594">
    <property type="entry name" value="Glu/Gly-bd"/>
</dbReference>
<keyword evidence="2" id="KW-0813">Transport</keyword>
<dbReference type="SMART" id="SM00918">
    <property type="entry name" value="Lig_chan-Glu_bd"/>
    <property type="match status" value="1"/>
</dbReference>
<evidence type="ECO:0000313" key="16">
    <source>
        <dbReference type="EMBL" id="KAL5103937.1"/>
    </source>
</evidence>
<keyword evidence="4 13" id="KW-0812">Transmembrane</keyword>
<keyword evidence="6" id="KW-0406">Ion transport</keyword>
<reference evidence="16 17" key="1">
    <citation type="journal article" date="2022" name="Front. Cell. Infect. Microbiol.">
        <title>The Genomes of Two Strains of Taenia crassiceps the Animal Model for the Study of Human Cysticercosis.</title>
        <authorList>
            <person name="Bobes R.J."/>
            <person name="Estrada K."/>
            <person name="Rios-Valencia D.G."/>
            <person name="Calderon-Gallegos A."/>
            <person name="de la Torre P."/>
            <person name="Carrero J.C."/>
            <person name="Sanchez-Flores A."/>
            <person name="Laclette J.P."/>
        </authorList>
    </citation>
    <scope>NUCLEOTIDE SEQUENCE [LARGE SCALE GENOMIC DNA]</scope>
    <source>
        <strain evidence="16">WFUcys</strain>
    </source>
</reference>
<dbReference type="InterPro" id="IPR001320">
    <property type="entry name" value="Iontro_rcpt_C"/>
</dbReference>
<feature type="region of interest" description="Disordered" evidence="12">
    <location>
        <begin position="1263"/>
        <end position="1292"/>
    </location>
</feature>
<dbReference type="Pfam" id="PF00060">
    <property type="entry name" value="Lig_chan"/>
    <property type="match status" value="1"/>
</dbReference>
<keyword evidence="3" id="KW-1003">Cell membrane</keyword>
<evidence type="ECO:0000256" key="4">
    <source>
        <dbReference type="ARBA" id="ARBA00022692"/>
    </source>
</evidence>
<evidence type="ECO:0000259" key="14">
    <source>
        <dbReference type="SMART" id="SM00079"/>
    </source>
</evidence>
<evidence type="ECO:0000256" key="3">
    <source>
        <dbReference type="ARBA" id="ARBA00022475"/>
    </source>
</evidence>
<evidence type="ECO:0000256" key="11">
    <source>
        <dbReference type="ARBA" id="ARBA00023303"/>
    </source>
</evidence>
<keyword evidence="17" id="KW-1185">Reference proteome</keyword>
<evidence type="ECO:0000256" key="12">
    <source>
        <dbReference type="SAM" id="MobiDB-lite"/>
    </source>
</evidence>
<keyword evidence="8" id="KW-0675">Receptor</keyword>
<evidence type="ECO:0000256" key="5">
    <source>
        <dbReference type="ARBA" id="ARBA00022989"/>
    </source>
</evidence>
<dbReference type="Gene3D" id="3.40.190.10">
    <property type="entry name" value="Periplasmic binding protein-like II"/>
    <property type="match status" value="3"/>
</dbReference>
<feature type="transmembrane region" description="Helical" evidence="13">
    <location>
        <begin position="1082"/>
        <end position="1102"/>
    </location>
</feature>
<gene>
    <name evidence="16" type="ORF">TcWFU_006453</name>
</gene>
<comment type="subcellular location">
    <subcellularLocation>
        <location evidence="1">Cell membrane</location>
        <topology evidence="1">Multi-pass membrane protein</topology>
    </subcellularLocation>
</comment>
<organism evidence="16 17">
    <name type="scientific">Taenia crassiceps</name>
    <dbReference type="NCBI Taxonomy" id="6207"/>
    <lineage>
        <taxon>Eukaryota</taxon>
        <taxon>Metazoa</taxon>
        <taxon>Spiralia</taxon>
        <taxon>Lophotrochozoa</taxon>
        <taxon>Platyhelminthes</taxon>
        <taxon>Cestoda</taxon>
        <taxon>Eucestoda</taxon>
        <taxon>Cyclophyllidea</taxon>
        <taxon>Taeniidae</taxon>
        <taxon>Taenia</taxon>
    </lineage>
</organism>
<keyword evidence="7 13" id="KW-0472">Membrane</keyword>
<sequence>MNWFKVGTWSMSSNISSQKHSVYFVHTLPTLVIVQVDQAVAQQLGTTLIIRLIAQTYLGRTDCMERHIDALQEIDAFIYDATVLEYWTSRDDGCKLKTVGNLYAMTGYGIGFPKGSRWLPKINSRILHYQKNVRSTLALALALALVFSHLTFLFGSPSHRELHLQNTPFTSAGCVASAAPHESTNAFLFGPQRRLSLSTPDQHSEYKTHSACIAMCCMRTCALLVLQSLAISLTLMQAAFSQRDFLLNTTRLQRRHFNITSPTTTRQDYVRLKLQTFIFEPYPHILLDPGYTSTLITSYHPLSIQTEICRQFQAARRKTHEHVPTSIFVVNDIGAMVNRPRHDRLLQLFFQITASLGLPTLTWMPNRIGEFELEETQLATRLEPLTWHVARALVDFSHAFNWNVIIFLYNIHAPGSGPLMSEMKLLQTERAKQDHPNYYEFEVDAYLPFDGFTKHKLKDCTLVKGNGGASCFDSLLAAMQRIWESVSRVIIFNGNQYDLNALMYIADTLEGTMHEHLGELFGTGYVWIFTPSTMAPLTIVDQVETVNRDSIVLSEFTMFRKIPGMFGLVCLNDADNRKRHAELAREVWHKSLMELVKQVTDLFPPTKPISLNSTSPNTMEYYRSVLEKLRPGDLCESSEHGVWPWGRRLHRIMRQLELNFEGGANSPPKGRAHRLKLKAVMLQEQPLLIYGKLQEDGSCDANSVACWIGEDSETRQGRQLACCTGLTMDLLMELMKDLNFEVELYEVKDRLWGGWTGKDWNGLVRELMEHKADMAITSLKITPSRSEQIDFSVPFLETGIAITVALREGAISPTAFLEPYDYQCWCIILLFSVHASGAAIYLYEWLSPAGQDRGRLVTPEHRFTMCRSLWLIWSMLFGAAVNADNPRGMASRFMANIWALFALVFLASYTANLAAFMISKDDFYDLNGIHDWRLQQPWNHKPPFRFATVPSGATEENIKINFPEMAAYMHAFNRTTVVEGLKSLKSQEIDAFIYDATVLEYWTSRDDGCKLKTVGNLYAMTGYGIGFPKGSRWLPKINSRILHYQKNGKFHRWKQFWLSGACKKVASTSLGNTNKTLGVKNFISAFILLLCGMLLCGVMFVMEHVFYGYIWRRIQASDRYGCCALAVVKPTKSNDSEDEGPRACLNERHRSRQEITKLSRCLRFHTDEVTTDTEGSADQPQSAIISAQRPQVSAMAACTVIRIPRTSWSKDNYVNRDSHPIHSTQPSPQHLQIPPSSRRVPPNTLPTPATDVVGDAKLQEALESHGGSEGCKELANRPHSTASQSCSHVSRPDIRPVNECVEKESVI</sequence>
<feature type="compositionally biased region" description="Polar residues" evidence="12">
    <location>
        <begin position="1221"/>
        <end position="1230"/>
    </location>
</feature>
<feature type="region of interest" description="Disordered" evidence="12">
    <location>
        <begin position="1210"/>
        <end position="1251"/>
    </location>
</feature>
<evidence type="ECO:0000256" key="7">
    <source>
        <dbReference type="ARBA" id="ARBA00023136"/>
    </source>
</evidence>
<dbReference type="Gene3D" id="3.40.50.2300">
    <property type="match status" value="1"/>
</dbReference>
<feature type="domain" description="Ionotropic glutamate receptor L-glutamate and glycine-binding" evidence="15">
    <location>
        <begin position="706"/>
        <end position="769"/>
    </location>
</feature>
<dbReference type="Pfam" id="PF10613">
    <property type="entry name" value="Lig_chan-Glu_bd"/>
    <property type="match status" value="1"/>
</dbReference>
<evidence type="ECO:0000256" key="2">
    <source>
        <dbReference type="ARBA" id="ARBA00022448"/>
    </source>
</evidence>
<evidence type="ECO:0000256" key="10">
    <source>
        <dbReference type="ARBA" id="ARBA00023286"/>
    </source>
</evidence>
<dbReference type="EMBL" id="JAKROA010000015">
    <property type="protein sequence ID" value="KAL5103937.1"/>
    <property type="molecule type" value="Genomic_DNA"/>
</dbReference>
<dbReference type="PRINTS" id="PR00177">
    <property type="entry name" value="NMDARECEPTOR"/>
</dbReference>
<dbReference type="InterPro" id="IPR015683">
    <property type="entry name" value="Ionotropic_Glu_rcpt"/>
</dbReference>
<accession>A0ABR4Q2W2</accession>
<evidence type="ECO:0000256" key="8">
    <source>
        <dbReference type="ARBA" id="ARBA00023170"/>
    </source>
</evidence>
<evidence type="ECO:0000259" key="15">
    <source>
        <dbReference type="SMART" id="SM00918"/>
    </source>
</evidence>
<evidence type="ECO:0000256" key="13">
    <source>
        <dbReference type="SAM" id="Phobius"/>
    </source>
</evidence>
<keyword evidence="11" id="KW-0407">Ion channel</keyword>
<keyword evidence="9" id="KW-0325">Glycoprotein</keyword>
<evidence type="ECO:0000256" key="6">
    <source>
        <dbReference type="ARBA" id="ARBA00023065"/>
    </source>
</evidence>
<dbReference type="InterPro" id="IPR001508">
    <property type="entry name" value="Iono_Glu_rcpt_met"/>
</dbReference>
<dbReference type="PANTHER" id="PTHR18966">
    <property type="entry name" value="IONOTROPIC GLUTAMATE RECEPTOR"/>
    <property type="match status" value="1"/>
</dbReference>
<feature type="domain" description="Ionotropic glutamate receptor C-terminal" evidence="14">
    <location>
        <begin position="701"/>
        <end position="1060"/>
    </location>
</feature>
<feature type="transmembrane region" description="Helical" evidence="13">
    <location>
        <begin position="135"/>
        <end position="155"/>
    </location>
</feature>
<proteinExistence type="predicted"/>
<comment type="caution">
    <text evidence="16">The sequence shown here is derived from an EMBL/GenBank/DDBJ whole genome shotgun (WGS) entry which is preliminary data.</text>
</comment>
<feature type="transmembrane region" description="Helical" evidence="13">
    <location>
        <begin position="895"/>
        <end position="918"/>
    </location>
</feature>
<keyword evidence="5 13" id="KW-1133">Transmembrane helix</keyword>
<name>A0ABR4Q2W2_9CEST</name>
<dbReference type="SUPFAM" id="SSF53850">
    <property type="entry name" value="Periplasmic binding protein-like II"/>
    <property type="match status" value="2"/>
</dbReference>
<protein>
    <submittedName>
        <fullName evidence="16">Uncharacterized protein</fullName>
    </submittedName>
</protein>
<evidence type="ECO:0000256" key="1">
    <source>
        <dbReference type="ARBA" id="ARBA00004651"/>
    </source>
</evidence>
<keyword evidence="10" id="KW-1071">Ligand-gated ion channel</keyword>
<dbReference type="SMART" id="SM00079">
    <property type="entry name" value="PBPe"/>
    <property type="match status" value="1"/>
</dbReference>
<dbReference type="Proteomes" id="UP001651158">
    <property type="component" value="Unassembled WGS sequence"/>
</dbReference>